<keyword evidence="4 6" id="KW-0378">Hydrolase</keyword>
<feature type="active site" evidence="6">
    <location>
        <position position="323"/>
    </location>
</feature>
<dbReference type="InterPro" id="IPR011006">
    <property type="entry name" value="CheY-like_superfamily"/>
</dbReference>
<comment type="caution">
    <text evidence="7">The sequence shown here is derived from an EMBL/GenBank/DDBJ whole genome shotgun (WGS) entry which is preliminary data.</text>
</comment>
<evidence type="ECO:0000256" key="2">
    <source>
        <dbReference type="ARBA" id="ARBA00022500"/>
    </source>
</evidence>
<feature type="active site" evidence="6">
    <location>
        <position position="203"/>
    </location>
</feature>
<dbReference type="GO" id="GO:0050568">
    <property type="term" value="F:protein-glutamine glutaminase activity"/>
    <property type="evidence" value="ECO:0007669"/>
    <property type="project" value="UniProtKB-UniRule"/>
</dbReference>
<dbReference type="PROSITE" id="PS50110">
    <property type="entry name" value="RESPONSE_REGULATORY"/>
    <property type="match status" value="1"/>
</dbReference>
<comment type="similarity">
    <text evidence="6">Belongs to the CheB family.</text>
</comment>
<comment type="function">
    <text evidence="6">Involved in chemotaxis. Part of a chemotaxis signal transduction system that modulates chemotaxis in response to various stimuli. Catalyzes the demethylation of specific methylglutamate residues introduced into the chemoreceptors (methyl-accepting chemotaxis proteins or MCP) by CheR. Also mediates the irreversible deamidation of specific glutamine residues to glutamic acid.</text>
</comment>
<organism evidence="7 8">
    <name type="scientific">Pseudomonas plecoglossicida</name>
    <dbReference type="NCBI Taxonomy" id="70775"/>
    <lineage>
        <taxon>Bacteria</taxon>
        <taxon>Pseudomonadati</taxon>
        <taxon>Pseudomonadota</taxon>
        <taxon>Gammaproteobacteria</taxon>
        <taxon>Pseudomonadales</taxon>
        <taxon>Pseudomonadaceae</taxon>
        <taxon>Pseudomonas</taxon>
    </lineage>
</organism>
<dbReference type="Pfam" id="PF01339">
    <property type="entry name" value="CheB_methylest"/>
    <property type="match status" value="1"/>
</dbReference>
<dbReference type="KEGG" id="ppj:RK21_00756"/>
<dbReference type="RefSeq" id="WP_013973581.1">
    <property type="nucleotide sequence ID" value="NZ_CP010359.1"/>
</dbReference>
<dbReference type="GO" id="GO:0005737">
    <property type="term" value="C:cytoplasm"/>
    <property type="evidence" value="ECO:0007669"/>
    <property type="project" value="UniProtKB-SubCell"/>
</dbReference>
<sequence length="379" mass="40001">MAVKVLVVDDSGFFRRRVSEILSADPTIQVVGTATNGKEAIDQALALKPDVITMDYEMPMMDGITAVRHIMQRCPTPVLMFSSLTHEGARVTLDALDAGAVDYLPKNFEDISRNPDKVKQLLCEKVHTISRSNRRFGSYASHAPVAAPVPAPAGSGHAAASSFASPAAARTPAPARAAAPAAAPAHSPAPKRKPYKLVAIGTSTGGPVALQRVLTQLPANFPAPIVLIQHMPAAFTKAFAERLDKLCRISVKEAEDGDMLRPGLALLAPGGKQMMIDGRGAVKILPGDERLNYKPCVDITFGSAAKSYGDKVLSVVLTGMGADGREGARLLKQGGSTVWAQDEASCVIYGMPMAIVKANLADAVYSLDEIGKHLVEACV</sequence>
<dbReference type="EMBL" id="NTME01000005">
    <property type="protein sequence ID" value="PBJ96417.1"/>
    <property type="molecule type" value="Genomic_DNA"/>
</dbReference>
<dbReference type="InterPro" id="IPR008248">
    <property type="entry name" value="CheB-like"/>
</dbReference>
<evidence type="ECO:0000256" key="6">
    <source>
        <dbReference type="HAMAP-Rule" id="MF_00099"/>
    </source>
</evidence>
<proteinExistence type="inferred from homology"/>
<comment type="subcellular location">
    <subcellularLocation>
        <location evidence="6">Cytoplasm</location>
    </subcellularLocation>
</comment>
<protein>
    <recommendedName>
        <fullName evidence="6">Protein-glutamate methylesterase/protein-glutamine glutaminase</fullName>
        <ecNumber evidence="6">3.1.1.61</ecNumber>
        <ecNumber evidence="6">3.5.1.44</ecNumber>
    </recommendedName>
</protein>
<dbReference type="InterPro" id="IPR001789">
    <property type="entry name" value="Sig_transdc_resp-reg_receiver"/>
</dbReference>
<evidence type="ECO:0000313" key="8">
    <source>
        <dbReference type="Proteomes" id="UP000218102"/>
    </source>
</evidence>
<dbReference type="Pfam" id="PF00072">
    <property type="entry name" value="Response_reg"/>
    <property type="match status" value="1"/>
</dbReference>
<dbReference type="CDD" id="cd16432">
    <property type="entry name" value="CheB_Rec"/>
    <property type="match status" value="1"/>
</dbReference>
<dbReference type="SMR" id="A0A099N221"/>
<dbReference type="HAMAP" id="MF_00099">
    <property type="entry name" value="CheB_chemtxs"/>
    <property type="match status" value="1"/>
</dbReference>
<dbReference type="Gene3D" id="3.40.50.180">
    <property type="entry name" value="Methylesterase CheB, C-terminal domain"/>
    <property type="match status" value="1"/>
</dbReference>
<dbReference type="SUPFAM" id="SSF52738">
    <property type="entry name" value="Methylesterase CheB, C-terminal domain"/>
    <property type="match status" value="1"/>
</dbReference>
<dbReference type="PIRSF" id="PIRSF000876">
    <property type="entry name" value="RR_chemtxs_CheB"/>
    <property type="match status" value="1"/>
</dbReference>
<feature type="active site" evidence="6">
    <location>
        <position position="230"/>
    </location>
</feature>
<evidence type="ECO:0000313" key="7">
    <source>
        <dbReference type="EMBL" id="PBJ96417.1"/>
    </source>
</evidence>
<keyword evidence="1 6" id="KW-0963">Cytoplasm</keyword>
<comment type="domain">
    <text evidence="6">Contains a C-terminal catalytic domain, and an N-terminal region which modulates catalytic activity.</text>
</comment>
<keyword evidence="2 6" id="KW-0145">Chemotaxis</keyword>
<dbReference type="PANTHER" id="PTHR42872">
    <property type="entry name" value="PROTEIN-GLUTAMATE METHYLESTERASE/PROTEIN-GLUTAMINE GLUTAMINASE"/>
    <property type="match status" value="1"/>
</dbReference>
<dbReference type="SUPFAM" id="SSF52172">
    <property type="entry name" value="CheY-like"/>
    <property type="match status" value="1"/>
</dbReference>
<feature type="modified residue" description="4-aspartylphosphate" evidence="6">
    <location>
        <position position="55"/>
    </location>
</feature>
<dbReference type="InterPro" id="IPR000673">
    <property type="entry name" value="Sig_transdc_resp-reg_Me-estase"/>
</dbReference>
<evidence type="ECO:0000256" key="1">
    <source>
        <dbReference type="ARBA" id="ARBA00022490"/>
    </source>
</evidence>
<evidence type="ECO:0000256" key="3">
    <source>
        <dbReference type="ARBA" id="ARBA00022553"/>
    </source>
</evidence>
<dbReference type="PROSITE" id="PS50122">
    <property type="entry name" value="CHEB"/>
    <property type="match status" value="1"/>
</dbReference>
<dbReference type="STRING" id="1215115.GCA_000688275_00888"/>
<dbReference type="SMART" id="SM00448">
    <property type="entry name" value="REC"/>
    <property type="match status" value="1"/>
</dbReference>
<dbReference type="AlphaFoldDB" id="A0A099N221"/>
<dbReference type="PANTHER" id="PTHR42872:SF3">
    <property type="entry name" value="PROTEIN-GLUTAMATE METHYLESTERASE_PROTEIN-GLUTAMINE GLUTAMINASE 1"/>
    <property type="match status" value="1"/>
</dbReference>
<name>A0A099N221_PSEDL</name>
<dbReference type="Gene3D" id="3.40.50.2300">
    <property type="match status" value="1"/>
</dbReference>
<dbReference type="NCBIfam" id="NF001965">
    <property type="entry name" value="PRK00742.1"/>
    <property type="match status" value="1"/>
</dbReference>
<dbReference type="EC" id="3.1.1.61" evidence="6"/>
<dbReference type="Proteomes" id="UP000218102">
    <property type="component" value="Unassembled WGS sequence"/>
</dbReference>
<keyword evidence="3 6" id="KW-0597">Phosphoprotein</keyword>
<comment type="PTM">
    <text evidence="6">Phosphorylated by CheA. Phosphorylation of the N-terminal regulatory domain activates the methylesterase activity.</text>
</comment>
<dbReference type="EC" id="3.5.1.44" evidence="6"/>
<evidence type="ECO:0000256" key="5">
    <source>
        <dbReference type="ARBA" id="ARBA00048267"/>
    </source>
</evidence>
<reference evidence="7 8" key="1">
    <citation type="submission" date="2017-09" db="EMBL/GenBank/DDBJ databases">
        <authorList>
            <person name="Ehlers B."/>
            <person name="Leendertz F.H."/>
        </authorList>
    </citation>
    <scope>NUCLEOTIDE SEQUENCE [LARGE SCALE GENOMIC DNA]</scope>
    <source>
        <strain evidence="7 8">DJ-1</strain>
    </source>
</reference>
<comment type="catalytic activity">
    <reaction evidence="5 6">
        <text>[protein]-L-glutamate 5-O-methyl ester + H2O = L-glutamyl-[protein] + methanol + H(+)</text>
        <dbReference type="Rhea" id="RHEA:23236"/>
        <dbReference type="Rhea" id="RHEA-COMP:10208"/>
        <dbReference type="Rhea" id="RHEA-COMP:10311"/>
        <dbReference type="ChEBI" id="CHEBI:15377"/>
        <dbReference type="ChEBI" id="CHEBI:15378"/>
        <dbReference type="ChEBI" id="CHEBI:17790"/>
        <dbReference type="ChEBI" id="CHEBI:29973"/>
        <dbReference type="ChEBI" id="CHEBI:82795"/>
        <dbReference type="EC" id="3.1.1.61"/>
    </reaction>
</comment>
<dbReference type="FunFam" id="3.40.50.180:FF:000001">
    <property type="entry name" value="Protein-glutamate methylesterase/protein-glutamine glutaminase"/>
    <property type="match status" value="1"/>
</dbReference>
<dbReference type="InterPro" id="IPR035909">
    <property type="entry name" value="CheB_C"/>
</dbReference>
<dbReference type="GO" id="GO:0006935">
    <property type="term" value="P:chemotaxis"/>
    <property type="evidence" value="ECO:0007669"/>
    <property type="project" value="UniProtKB-UniRule"/>
</dbReference>
<accession>A0A099N221</accession>
<dbReference type="FunFam" id="3.40.50.2300:FF:000077">
    <property type="entry name" value="Chemotaxis response regulator"/>
    <property type="match status" value="1"/>
</dbReference>
<evidence type="ECO:0000256" key="4">
    <source>
        <dbReference type="ARBA" id="ARBA00022801"/>
    </source>
</evidence>
<comment type="catalytic activity">
    <reaction evidence="6">
        <text>L-glutaminyl-[protein] + H2O = L-glutamyl-[protein] + NH4(+)</text>
        <dbReference type="Rhea" id="RHEA:16441"/>
        <dbReference type="Rhea" id="RHEA-COMP:10207"/>
        <dbReference type="Rhea" id="RHEA-COMP:10208"/>
        <dbReference type="ChEBI" id="CHEBI:15377"/>
        <dbReference type="ChEBI" id="CHEBI:28938"/>
        <dbReference type="ChEBI" id="CHEBI:29973"/>
        <dbReference type="ChEBI" id="CHEBI:30011"/>
        <dbReference type="EC" id="3.5.1.44"/>
    </reaction>
</comment>
<gene>
    <name evidence="6" type="primary">cheB</name>
    <name evidence="7" type="ORF">CMV24_06745</name>
</gene>
<dbReference type="CDD" id="cd17541">
    <property type="entry name" value="REC_CheB-like"/>
    <property type="match status" value="1"/>
</dbReference>
<dbReference type="GO" id="GO:0008984">
    <property type="term" value="F:protein-glutamate methylesterase activity"/>
    <property type="evidence" value="ECO:0007669"/>
    <property type="project" value="UniProtKB-UniRule"/>
</dbReference>
<dbReference type="GO" id="GO:0000156">
    <property type="term" value="F:phosphorelay response regulator activity"/>
    <property type="evidence" value="ECO:0007669"/>
    <property type="project" value="InterPro"/>
</dbReference>